<keyword evidence="2" id="KW-0472">Membrane</keyword>
<evidence type="ECO:0000256" key="2">
    <source>
        <dbReference type="SAM" id="Phobius"/>
    </source>
</evidence>
<feature type="transmembrane region" description="Helical" evidence="2">
    <location>
        <begin position="166"/>
        <end position="184"/>
    </location>
</feature>
<keyword evidence="2" id="KW-1133">Transmembrane helix</keyword>
<keyword evidence="2" id="KW-0812">Transmembrane</keyword>
<dbReference type="NCBIfam" id="TIGR01167">
    <property type="entry name" value="LPXTG_anchor"/>
    <property type="match status" value="1"/>
</dbReference>
<evidence type="ECO:0000313" key="3">
    <source>
        <dbReference type="EMBL" id="TWE20063.1"/>
    </source>
</evidence>
<feature type="compositionally biased region" description="Low complexity" evidence="1">
    <location>
        <begin position="130"/>
        <end position="144"/>
    </location>
</feature>
<name>A0A561EWT5_9ACTN</name>
<dbReference type="EMBL" id="VIVR01000001">
    <property type="protein sequence ID" value="TWE20063.1"/>
    <property type="molecule type" value="Genomic_DNA"/>
</dbReference>
<dbReference type="AlphaFoldDB" id="A0A561EWT5"/>
<feature type="region of interest" description="Disordered" evidence="1">
    <location>
        <begin position="116"/>
        <end position="162"/>
    </location>
</feature>
<reference evidence="3 4" key="1">
    <citation type="submission" date="2019-06" db="EMBL/GenBank/DDBJ databases">
        <title>Sequencing the genomes of 1000 actinobacteria strains.</title>
        <authorList>
            <person name="Klenk H.-P."/>
        </authorList>
    </citation>
    <scope>NUCLEOTIDE SEQUENCE [LARGE SCALE GENOMIC DNA]</scope>
    <source>
        <strain evidence="3 4">DSM 41649</strain>
    </source>
</reference>
<gene>
    <name evidence="3" type="ORF">FB465_5205</name>
</gene>
<protein>
    <submittedName>
        <fullName evidence="3">LPXTG-motif cell wall-anchored protein</fullName>
    </submittedName>
</protein>
<evidence type="ECO:0000313" key="4">
    <source>
        <dbReference type="Proteomes" id="UP000318416"/>
    </source>
</evidence>
<dbReference type="Proteomes" id="UP000318416">
    <property type="component" value="Unassembled WGS sequence"/>
</dbReference>
<organism evidence="3 4">
    <name type="scientific">Kitasatospora atroaurantiaca</name>
    <dbReference type="NCBI Taxonomy" id="285545"/>
    <lineage>
        <taxon>Bacteria</taxon>
        <taxon>Bacillati</taxon>
        <taxon>Actinomycetota</taxon>
        <taxon>Actinomycetes</taxon>
        <taxon>Kitasatosporales</taxon>
        <taxon>Streptomycetaceae</taxon>
        <taxon>Kitasatospora</taxon>
    </lineage>
</organism>
<accession>A0A561EWT5</accession>
<comment type="caution">
    <text evidence="3">The sequence shown here is derived from an EMBL/GenBank/DDBJ whole genome shotgun (WGS) entry which is preliminary data.</text>
</comment>
<dbReference type="RefSeq" id="WP_145794220.1">
    <property type="nucleotide sequence ID" value="NZ_BAAABR010000060.1"/>
</dbReference>
<keyword evidence="4" id="KW-1185">Reference proteome</keyword>
<sequence length="193" mass="19887">MARRISGGLVAAAAGLGVLAPLVLAGGASAHVPSWTVTCEKISVKLTSYDPKFQNSVSLTLDGEKLLDHQKFGEAFSQDFVVKPHTKDLKAVLTVVTDQDPKGDQGWTVTKTATIAPCPQTHSPSPSPSPSSSKPTVKPTTSKPVPSPSHTGPELASTGGGSNTPVIAGIGVGVIALGGGLVLLTRRRQSRRH</sequence>
<evidence type="ECO:0000256" key="1">
    <source>
        <dbReference type="SAM" id="MobiDB-lite"/>
    </source>
</evidence>
<proteinExistence type="predicted"/>
<dbReference type="OrthoDB" id="4294391at2"/>
<dbReference type="NCBIfam" id="NF041528">
    <property type="entry name" value="strep_LAETG"/>
    <property type="match status" value="1"/>
</dbReference>